<reference evidence="2 3" key="1">
    <citation type="submission" date="2022-10" db="EMBL/GenBank/DDBJ databases">
        <title>Defluviimonas sp. CAU 1641 isolated from mud.</title>
        <authorList>
            <person name="Kim W."/>
        </authorList>
    </citation>
    <scope>NUCLEOTIDE SEQUENCE [LARGE SCALE GENOMIC DNA]</scope>
    <source>
        <strain evidence="2 3">CAU 1641</strain>
    </source>
</reference>
<gene>
    <name evidence="2" type="ORF">OM960_18680</name>
</gene>
<dbReference type="EMBL" id="JAPDOG010000021">
    <property type="protein sequence ID" value="MCW3783569.1"/>
    <property type="molecule type" value="Genomic_DNA"/>
</dbReference>
<protein>
    <recommendedName>
        <fullName evidence="1">HTH cro/C1-type domain-containing protein</fullName>
    </recommendedName>
</protein>
<dbReference type="Gene3D" id="1.10.260.40">
    <property type="entry name" value="lambda repressor-like DNA-binding domains"/>
    <property type="match status" value="1"/>
</dbReference>
<dbReference type="CDD" id="cd00093">
    <property type="entry name" value="HTH_XRE"/>
    <property type="match status" value="1"/>
</dbReference>
<sequence length="115" mass="12836">MEDRRISGAFPDALVPLLRRMGEDLAVARKARRLTQDDLASRMNVARKTVINMEKGDPRVSFGAYAVAGWIMGLEQNLLSAFDPGNDPVFQREARLAQPKRVRADTGNDFGDLDF</sequence>
<dbReference type="Proteomes" id="UP001207582">
    <property type="component" value="Unassembled WGS sequence"/>
</dbReference>
<feature type="domain" description="HTH cro/C1-type" evidence="1">
    <location>
        <begin position="25"/>
        <end position="56"/>
    </location>
</feature>
<proteinExistence type="predicted"/>
<evidence type="ECO:0000259" key="1">
    <source>
        <dbReference type="PROSITE" id="PS50943"/>
    </source>
</evidence>
<comment type="caution">
    <text evidence="2">The sequence shown here is derived from an EMBL/GenBank/DDBJ whole genome shotgun (WGS) entry which is preliminary data.</text>
</comment>
<dbReference type="InterPro" id="IPR010982">
    <property type="entry name" value="Lambda_DNA-bd_dom_sf"/>
</dbReference>
<name>A0ABT3J7C7_9RHOB</name>
<dbReference type="InterPro" id="IPR001387">
    <property type="entry name" value="Cro/C1-type_HTH"/>
</dbReference>
<accession>A0ABT3J7C7</accession>
<organism evidence="2 3">
    <name type="scientific">Defluviimonas salinarum</name>
    <dbReference type="NCBI Taxonomy" id="2992147"/>
    <lineage>
        <taxon>Bacteria</taxon>
        <taxon>Pseudomonadati</taxon>
        <taxon>Pseudomonadota</taxon>
        <taxon>Alphaproteobacteria</taxon>
        <taxon>Rhodobacterales</taxon>
        <taxon>Paracoccaceae</taxon>
        <taxon>Albidovulum</taxon>
    </lineage>
</organism>
<dbReference type="PROSITE" id="PS50943">
    <property type="entry name" value="HTH_CROC1"/>
    <property type="match status" value="1"/>
</dbReference>
<dbReference type="SUPFAM" id="SSF47413">
    <property type="entry name" value="lambda repressor-like DNA-binding domains"/>
    <property type="match status" value="1"/>
</dbReference>
<keyword evidence="3" id="KW-1185">Reference proteome</keyword>
<evidence type="ECO:0000313" key="3">
    <source>
        <dbReference type="Proteomes" id="UP001207582"/>
    </source>
</evidence>
<dbReference type="RefSeq" id="WP_264773014.1">
    <property type="nucleotide sequence ID" value="NZ_JAPDOG010000021.1"/>
</dbReference>
<evidence type="ECO:0000313" key="2">
    <source>
        <dbReference type="EMBL" id="MCW3783569.1"/>
    </source>
</evidence>